<comment type="caution">
    <text evidence="1">The sequence shown here is derived from an EMBL/GenBank/DDBJ whole genome shotgun (WGS) entry which is preliminary data.</text>
</comment>
<evidence type="ECO:0000313" key="2">
    <source>
        <dbReference type="Proteomes" id="UP000318720"/>
    </source>
</evidence>
<protein>
    <submittedName>
        <fullName evidence="1">Uncharacterized protein</fullName>
    </submittedName>
</protein>
<organism evidence="1 2">
    <name type="scientific">Streptomyces ipomoeae</name>
    <dbReference type="NCBI Taxonomy" id="103232"/>
    <lineage>
        <taxon>Bacteria</taxon>
        <taxon>Bacillati</taxon>
        <taxon>Actinomycetota</taxon>
        <taxon>Actinomycetes</taxon>
        <taxon>Kitasatosporales</taxon>
        <taxon>Streptomycetaceae</taxon>
        <taxon>Streptomyces</taxon>
    </lineage>
</organism>
<gene>
    <name evidence="1" type="ORF">Sipo8835_37390</name>
</gene>
<evidence type="ECO:0000313" key="1">
    <source>
        <dbReference type="EMBL" id="TQE21489.1"/>
    </source>
</evidence>
<dbReference type="EMBL" id="SPAZ01000289">
    <property type="protein sequence ID" value="TQE21489.1"/>
    <property type="molecule type" value="Genomic_DNA"/>
</dbReference>
<proteinExistence type="predicted"/>
<dbReference type="RefSeq" id="WP_009293599.1">
    <property type="nucleotide sequence ID" value="NZ_CP182305.1"/>
</dbReference>
<dbReference type="AlphaFoldDB" id="A0A540QME0"/>
<dbReference type="GeneID" id="301702030"/>
<dbReference type="Proteomes" id="UP000318720">
    <property type="component" value="Unassembled WGS sequence"/>
</dbReference>
<accession>A0A540QME0</accession>
<sequence>MLGLLAVLLFFAAFFLLLLGAPRMRGPERPALPWRIVYVTSVAALLLSAGLAARADIAHCSADPNANDCDTTDPAHH</sequence>
<name>A0A540QME0_9ACTN</name>
<reference evidence="1 2" key="1">
    <citation type="submission" date="2019-03" db="EMBL/GenBank/DDBJ databases">
        <title>Comparative genomic analyses of the sweetpotato soil rot pathogen, Streptomyces ipomoeae.</title>
        <authorList>
            <person name="Ruschel Soares N."/>
            <person name="Badger J.H."/>
            <person name="Huguet-Tapia J.C."/>
            <person name="Clark C.A."/>
            <person name="Pettis G.S."/>
        </authorList>
    </citation>
    <scope>NUCLEOTIDE SEQUENCE [LARGE SCALE GENOMIC DNA]</scope>
    <source>
        <strain evidence="1 2">88-35</strain>
    </source>
</reference>